<dbReference type="CDD" id="cd24149">
    <property type="entry name" value="AGPR_N_ARG5_6_like"/>
    <property type="match status" value="1"/>
</dbReference>
<dbReference type="FunFam" id="3.30.360.10:FF:000019">
    <property type="entry name" value="Bifunctional acetylglutamate kinase/N-acetyl-gamma-glutamyl-phosphate reductase"/>
    <property type="match status" value="1"/>
</dbReference>
<comment type="pathway">
    <text evidence="1">Amino-acid biosynthesis; L-arginine biosynthesis; N(2)-acetyl-L-ornithine from L-glutamate: step 3/4.</text>
</comment>
<dbReference type="EMBL" id="CP031390">
    <property type="protein sequence ID" value="QPH19774.1"/>
    <property type="molecule type" value="Genomic_DNA"/>
</dbReference>
<evidence type="ECO:0000256" key="4">
    <source>
        <dbReference type="ARBA" id="ARBA00022857"/>
    </source>
</evidence>
<evidence type="ECO:0000256" key="3">
    <source>
        <dbReference type="ARBA" id="ARBA00022605"/>
    </source>
</evidence>
<evidence type="ECO:0000313" key="9">
    <source>
        <dbReference type="EMBL" id="QPH19774.1"/>
    </source>
</evidence>
<dbReference type="CDD" id="cd23936">
    <property type="entry name" value="AGPR_C_ARG5_6_like"/>
    <property type="match status" value="1"/>
</dbReference>
<dbReference type="PROSITE" id="PS01224">
    <property type="entry name" value="ARGC"/>
    <property type="match status" value="1"/>
</dbReference>
<dbReference type="SMART" id="SM00859">
    <property type="entry name" value="Semialdhyde_dh"/>
    <property type="match status" value="1"/>
</dbReference>
<dbReference type="Gene3D" id="3.30.360.10">
    <property type="entry name" value="Dihydrodipicolinate Reductase, domain 2"/>
    <property type="match status" value="1"/>
</dbReference>
<dbReference type="Proteomes" id="UP000594364">
    <property type="component" value="Chromosome 6"/>
</dbReference>
<dbReference type="Gene3D" id="3.40.50.720">
    <property type="entry name" value="NAD(P)-binding Rossmann-like Domain"/>
    <property type="match status" value="1"/>
</dbReference>
<reference evidence="9 10" key="1">
    <citation type="journal article" date="2018" name="PLoS Genet.">
        <title>Repeat elements organise 3D genome structure and mediate transcription in the filamentous fungus Epichloe festucae.</title>
        <authorList>
            <person name="Winter D.J."/>
            <person name="Ganley A.R.D."/>
            <person name="Young C.A."/>
            <person name="Liachko I."/>
            <person name="Schardl C.L."/>
            <person name="Dupont P.Y."/>
            <person name="Berry D."/>
            <person name="Ram A."/>
            <person name="Scott B."/>
            <person name="Cox M.P."/>
        </authorList>
    </citation>
    <scope>NUCLEOTIDE SEQUENCE [LARGE SCALE GENOMIC DNA]</scope>
    <source>
        <strain evidence="9 10">Fl1</strain>
    </source>
</reference>
<feature type="active site" evidence="6">
    <location>
        <position position="310"/>
    </location>
</feature>
<dbReference type="UniPathway" id="UPA00068">
    <property type="reaction ID" value="UER00108"/>
</dbReference>
<dbReference type="PANTHER" id="PTHR32338">
    <property type="entry name" value="N-ACETYL-GAMMA-GLUTAMYL-PHOSPHATE REDUCTASE, CHLOROPLASTIC-RELATED-RELATED"/>
    <property type="match status" value="1"/>
</dbReference>
<dbReference type="NCBIfam" id="TIGR01850">
    <property type="entry name" value="argC"/>
    <property type="match status" value="1"/>
</dbReference>
<dbReference type="InterPro" id="IPR058924">
    <property type="entry name" value="AGPR_dimerisation_dom"/>
</dbReference>
<dbReference type="SUPFAM" id="SSF55347">
    <property type="entry name" value="Glyceraldehyde-3-phosphate dehydrogenase-like, C-terminal domain"/>
    <property type="match status" value="1"/>
</dbReference>
<dbReference type="Pfam" id="PF22698">
    <property type="entry name" value="Semialdhyde_dhC_1"/>
    <property type="match status" value="1"/>
</dbReference>
<evidence type="ECO:0000256" key="5">
    <source>
        <dbReference type="ARBA" id="ARBA00023002"/>
    </source>
</evidence>
<feature type="region of interest" description="Disordered" evidence="7">
    <location>
        <begin position="1"/>
        <end position="22"/>
    </location>
</feature>
<feature type="compositionally biased region" description="Polar residues" evidence="7">
    <location>
        <begin position="12"/>
        <end position="22"/>
    </location>
</feature>
<dbReference type="GO" id="GO:0006526">
    <property type="term" value="P:L-arginine biosynthetic process"/>
    <property type="evidence" value="ECO:0007669"/>
    <property type="project" value="UniProtKB-UniPathway"/>
</dbReference>
<name>A0A7U3SPF8_EPIFF</name>
<dbReference type="AlphaFoldDB" id="A0A7U3SPF8"/>
<dbReference type="GO" id="GO:0003942">
    <property type="term" value="F:N-acetyl-gamma-glutamyl-phosphate reductase activity"/>
    <property type="evidence" value="ECO:0007669"/>
    <property type="project" value="InterPro"/>
</dbReference>
<organism evidence="9 10">
    <name type="scientific">Epichloe festucae (strain Fl1)</name>
    <dbReference type="NCBI Taxonomy" id="877507"/>
    <lineage>
        <taxon>Eukaryota</taxon>
        <taxon>Fungi</taxon>
        <taxon>Dikarya</taxon>
        <taxon>Ascomycota</taxon>
        <taxon>Pezizomycotina</taxon>
        <taxon>Sordariomycetes</taxon>
        <taxon>Hypocreomycetidae</taxon>
        <taxon>Hypocreales</taxon>
        <taxon>Clavicipitaceae</taxon>
        <taxon>Epichloe</taxon>
    </lineage>
</organism>
<feature type="domain" description="Semialdehyde dehydrogenase NAD-binding" evidence="8">
    <location>
        <begin position="177"/>
        <end position="301"/>
    </location>
</feature>
<sequence>MSDKRSAHPVSQEVNATSVTTVSRASELRFEPRANLKRKNAKLRHHLRPRTFPSFRSRHHHQTKWSEKHWKPFEAMLSATSISMRTGARRAVRQSASSSSSSSSSIITAAPNANRCLLGLYHNLSNARSLSSLRSSRPAAQHAVAGIVGQQRRGYVATINPNPPLGKKNASNNIPSRIGLIGARGYTGQALIDLLNKHSYMDLQYVSSRELTGQELQGYSKRKIIYKNLSPEDVARLDTDIDCWVMALPNGVCKPYIEAIDQAQKDTGHKSVVVDLSADYRFDKQWAYGLPELTKRSTICQSTKISNPGCYATASQLSVAPLLPFIDGTGFISIFGVSGYSGAGTKPSDKNNVKLLADNLIPYSLVNHIHEREISHHLGGAKVGFVPHVASWFRGIHLTINIPLNKAMDSRDIRQIYQDRYAGEKLVKVVGEAPMVKNICKLHGVEIGGFAVDGTGKRVVICATIDNLNKGASTQCLQNMNLALGYAEYEGISTM</sequence>
<gene>
    <name evidence="9" type="primary">ARG6_2</name>
    <name evidence="9" type="ORF">C2857_005067</name>
</gene>
<dbReference type="Pfam" id="PF01118">
    <property type="entry name" value="Semialdhyde_dh"/>
    <property type="match status" value="1"/>
</dbReference>
<dbReference type="PANTHER" id="PTHR32338:SF10">
    <property type="entry name" value="N-ACETYL-GAMMA-GLUTAMYL-PHOSPHATE REDUCTASE, CHLOROPLASTIC-RELATED"/>
    <property type="match status" value="1"/>
</dbReference>
<dbReference type="HAMAP" id="MF_00150">
    <property type="entry name" value="ArgC_type1"/>
    <property type="match status" value="1"/>
</dbReference>
<dbReference type="OrthoDB" id="438291at2759"/>
<proteinExistence type="inferred from homology"/>
<dbReference type="InterPro" id="IPR000706">
    <property type="entry name" value="AGPR_type-1"/>
</dbReference>
<protein>
    <submittedName>
        <fullName evidence="9">Protein arg-6, mitochondrial</fullName>
    </submittedName>
</protein>
<keyword evidence="5" id="KW-0560">Oxidoreductase</keyword>
<dbReference type="InterPro" id="IPR000534">
    <property type="entry name" value="Semialdehyde_DH_NAD-bd"/>
</dbReference>
<keyword evidence="3" id="KW-0028">Amino-acid biosynthesis</keyword>
<dbReference type="SUPFAM" id="SSF51735">
    <property type="entry name" value="NAD(P)-binding Rossmann-fold domains"/>
    <property type="match status" value="1"/>
</dbReference>
<dbReference type="GO" id="GO:0051287">
    <property type="term" value="F:NAD binding"/>
    <property type="evidence" value="ECO:0007669"/>
    <property type="project" value="InterPro"/>
</dbReference>
<evidence type="ECO:0000313" key="10">
    <source>
        <dbReference type="Proteomes" id="UP000594364"/>
    </source>
</evidence>
<dbReference type="InterPro" id="IPR023013">
    <property type="entry name" value="AGPR_AS"/>
</dbReference>
<dbReference type="InterPro" id="IPR036291">
    <property type="entry name" value="NAD(P)-bd_dom_sf"/>
</dbReference>
<keyword evidence="2" id="KW-0055">Arginine biosynthesis</keyword>
<evidence type="ECO:0000259" key="8">
    <source>
        <dbReference type="SMART" id="SM00859"/>
    </source>
</evidence>
<dbReference type="InterPro" id="IPR050085">
    <property type="entry name" value="AGPR"/>
</dbReference>
<evidence type="ECO:0000256" key="1">
    <source>
        <dbReference type="ARBA" id="ARBA00004862"/>
    </source>
</evidence>
<keyword evidence="10" id="KW-1185">Reference proteome</keyword>
<evidence type="ECO:0000256" key="7">
    <source>
        <dbReference type="SAM" id="MobiDB-lite"/>
    </source>
</evidence>
<keyword evidence="4" id="KW-0521">NADP</keyword>
<evidence type="ECO:0000256" key="6">
    <source>
        <dbReference type="PROSITE-ProRule" id="PRU10010"/>
    </source>
</evidence>
<dbReference type="GO" id="GO:0070401">
    <property type="term" value="F:NADP+ binding"/>
    <property type="evidence" value="ECO:0007669"/>
    <property type="project" value="InterPro"/>
</dbReference>
<evidence type="ECO:0000256" key="2">
    <source>
        <dbReference type="ARBA" id="ARBA00022571"/>
    </source>
</evidence>
<accession>A0A7U3SPF8</accession>